<feature type="transmembrane region" description="Helical" evidence="8">
    <location>
        <begin position="325"/>
        <end position="344"/>
    </location>
</feature>
<dbReference type="Proteomes" id="UP000182631">
    <property type="component" value="Unassembled WGS sequence"/>
</dbReference>
<keyword evidence="10" id="KW-1185">Reference proteome</keyword>
<dbReference type="RefSeq" id="WP_180365279.1">
    <property type="nucleotide sequence ID" value="NZ_FITM01000065.1"/>
</dbReference>
<evidence type="ECO:0000313" key="9">
    <source>
        <dbReference type="EMBL" id="SAY38653.1"/>
    </source>
</evidence>
<dbReference type="EMBL" id="FITM01000065">
    <property type="protein sequence ID" value="SAY38653.1"/>
    <property type="molecule type" value="Genomic_DNA"/>
</dbReference>
<evidence type="ECO:0000256" key="8">
    <source>
        <dbReference type="SAM" id="Phobius"/>
    </source>
</evidence>
<feature type="transmembrane region" description="Helical" evidence="8">
    <location>
        <begin position="303"/>
        <end position="319"/>
    </location>
</feature>
<feature type="transmembrane region" description="Helical" evidence="8">
    <location>
        <begin position="259"/>
        <end position="282"/>
    </location>
</feature>
<feature type="transmembrane region" description="Helical" evidence="8">
    <location>
        <begin position="397"/>
        <end position="418"/>
    </location>
</feature>
<feature type="transmembrane region" description="Helical" evidence="8">
    <location>
        <begin position="139"/>
        <end position="156"/>
    </location>
</feature>
<evidence type="ECO:0000256" key="5">
    <source>
        <dbReference type="ARBA" id="ARBA00022692"/>
    </source>
</evidence>
<organism evidence="9 10">
    <name type="scientific">Candidatus Synechococcus spongiarum</name>
    <dbReference type="NCBI Taxonomy" id="431041"/>
    <lineage>
        <taxon>Bacteria</taxon>
        <taxon>Bacillati</taxon>
        <taxon>Cyanobacteriota</taxon>
        <taxon>Cyanophyceae</taxon>
        <taxon>Synechococcales</taxon>
        <taxon>Synechococcaceae</taxon>
        <taxon>Synechococcus</taxon>
    </lineage>
</organism>
<feature type="transmembrane region" description="Helical" evidence="8">
    <location>
        <begin position="53"/>
        <end position="71"/>
    </location>
</feature>
<dbReference type="GO" id="GO:0009103">
    <property type="term" value="P:lipopolysaccharide biosynthetic process"/>
    <property type="evidence" value="ECO:0007669"/>
    <property type="project" value="UniProtKB-ARBA"/>
</dbReference>
<dbReference type="PANTHER" id="PTHR33908:SF3">
    <property type="entry name" value="UNDECAPRENYL PHOSPHATE-ALPHA-4-AMINO-4-DEOXY-L-ARABINOSE ARABINOSYL TRANSFERASE"/>
    <property type="match status" value="1"/>
</dbReference>
<keyword evidence="6 8" id="KW-1133">Transmembrane helix</keyword>
<feature type="transmembrane region" description="Helical" evidence="8">
    <location>
        <begin position="111"/>
        <end position="132"/>
    </location>
</feature>
<feature type="transmembrane region" description="Helical" evidence="8">
    <location>
        <begin position="168"/>
        <end position="195"/>
    </location>
</feature>
<proteinExistence type="predicted"/>
<dbReference type="GO" id="GO:0010041">
    <property type="term" value="P:response to iron(III) ion"/>
    <property type="evidence" value="ECO:0007669"/>
    <property type="project" value="TreeGrafter"/>
</dbReference>
<feature type="transmembrane region" description="Helical" evidence="8">
    <location>
        <begin position="425"/>
        <end position="447"/>
    </location>
</feature>
<keyword evidence="4 9" id="KW-0808">Transferase</keyword>
<dbReference type="GO" id="GO:0005886">
    <property type="term" value="C:plasma membrane"/>
    <property type="evidence" value="ECO:0007669"/>
    <property type="project" value="UniProtKB-SubCell"/>
</dbReference>
<gene>
    <name evidence="9" type="ORF">FLM9_554</name>
</gene>
<evidence type="ECO:0000256" key="2">
    <source>
        <dbReference type="ARBA" id="ARBA00022475"/>
    </source>
</evidence>
<keyword evidence="5 8" id="KW-0812">Transmembrane</keyword>
<name>A0A164ZQM6_9SYNE</name>
<sequence length="587" mass="63950">MATLSAVLFLSRLGTTGLVDETPPLFAAAARNMVESGDWLTPRVNGYPRFDKPVLVYWLMGLGYGLLPQALDPLGSLAARLPSAVSATVVSLALADLLWCWPQKAGSKAKAWLVPLTASLGFGLCPLVLIWARTAVTDLLFTALLGLGLMGFWRHYARCNHHVPVGSWVALGLAVLTKGPLALVLAGLTCLLFAARQGQIGRLWKTLSPLKGAVLVALVALPWYGAELIVEGQAFWQSFFLYHNVARLTQGVNNHTGPLWFYAPVLLIGAMPQLPMALHGAWTGLTGRPRGRTITAAQSLRRFAACWLLAVVIIFTMAATKLPSYVLPAMPAVGLLVGLAAGDLEEGNAGGFRRGAAWLSLALAALVGVGCLLQELWLPWIREPAMPTLAVDVQATGIITTIGMIWLVAAALGMLGLWRRWQSWLLVLQLVLVIWIPLGLLPLGSLVDHLRQEPVRTMAVAVREHVYHGEPLAMVGIKKPSLHFYSGHVVRYEGSSQQSLANLAHCITWSPASETMLVVIDQFTAQKTHWQRLPGRALARAGAYELRRLRRQDLEAVLAQLLRAGEVKGDCPTPHWESYNERTRERS</sequence>
<keyword evidence="3" id="KW-0328">Glycosyltransferase</keyword>
<keyword evidence="2" id="KW-1003">Cell membrane</keyword>
<evidence type="ECO:0000313" key="10">
    <source>
        <dbReference type="Proteomes" id="UP000182631"/>
    </source>
</evidence>
<reference evidence="10" key="1">
    <citation type="submission" date="2016-02" db="EMBL/GenBank/DDBJ databases">
        <authorList>
            <person name="liu f."/>
        </authorList>
    </citation>
    <scope>NUCLEOTIDE SEQUENCE [LARGE SCALE GENOMIC DNA]</scope>
</reference>
<dbReference type="GO" id="GO:0016763">
    <property type="term" value="F:pentosyltransferase activity"/>
    <property type="evidence" value="ECO:0007669"/>
    <property type="project" value="TreeGrafter"/>
</dbReference>
<protein>
    <submittedName>
        <fullName evidence="9">4-amino-4-deoxy-L-arabinose transferase and related glycosyltransferases of PMT family</fullName>
    </submittedName>
</protein>
<evidence type="ECO:0000256" key="6">
    <source>
        <dbReference type="ARBA" id="ARBA00022989"/>
    </source>
</evidence>
<comment type="subcellular location">
    <subcellularLocation>
        <location evidence="1">Cell membrane</location>
        <topology evidence="1">Multi-pass membrane protein</topology>
    </subcellularLocation>
</comment>
<dbReference type="InterPro" id="IPR050297">
    <property type="entry name" value="LipidA_mod_glycosyltrf_83"/>
</dbReference>
<dbReference type="PANTHER" id="PTHR33908">
    <property type="entry name" value="MANNOSYLTRANSFERASE YKCB-RELATED"/>
    <property type="match status" value="1"/>
</dbReference>
<evidence type="ECO:0000256" key="3">
    <source>
        <dbReference type="ARBA" id="ARBA00022676"/>
    </source>
</evidence>
<evidence type="ECO:0000256" key="4">
    <source>
        <dbReference type="ARBA" id="ARBA00022679"/>
    </source>
</evidence>
<accession>A0A164ZQM6</accession>
<feature type="transmembrane region" description="Helical" evidence="8">
    <location>
        <begin position="356"/>
        <end position="377"/>
    </location>
</feature>
<feature type="transmembrane region" description="Helical" evidence="8">
    <location>
        <begin position="207"/>
        <end position="226"/>
    </location>
</feature>
<dbReference type="AlphaFoldDB" id="A0A164ZQM6"/>
<keyword evidence="7 8" id="KW-0472">Membrane</keyword>
<evidence type="ECO:0000256" key="7">
    <source>
        <dbReference type="ARBA" id="ARBA00023136"/>
    </source>
</evidence>
<evidence type="ECO:0000256" key="1">
    <source>
        <dbReference type="ARBA" id="ARBA00004651"/>
    </source>
</evidence>